<evidence type="ECO:0000313" key="3">
    <source>
        <dbReference type="Proteomes" id="UP001596004"/>
    </source>
</evidence>
<evidence type="ECO:0000313" key="2">
    <source>
        <dbReference type="EMBL" id="MFC4533908.1"/>
    </source>
</evidence>
<proteinExistence type="predicted"/>
<evidence type="ECO:0000256" key="1">
    <source>
        <dbReference type="SAM" id="MobiDB-lite"/>
    </source>
</evidence>
<organism evidence="2 3">
    <name type="scientific">Sphaerisporangium dianthi</name>
    <dbReference type="NCBI Taxonomy" id="1436120"/>
    <lineage>
        <taxon>Bacteria</taxon>
        <taxon>Bacillati</taxon>
        <taxon>Actinomycetota</taxon>
        <taxon>Actinomycetes</taxon>
        <taxon>Streptosporangiales</taxon>
        <taxon>Streptosporangiaceae</taxon>
        <taxon>Sphaerisporangium</taxon>
    </lineage>
</organism>
<feature type="region of interest" description="Disordered" evidence="1">
    <location>
        <begin position="1"/>
        <end position="26"/>
    </location>
</feature>
<dbReference type="Proteomes" id="UP001596004">
    <property type="component" value="Unassembled WGS sequence"/>
</dbReference>
<comment type="caution">
    <text evidence="2">The sequence shown here is derived from an EMBL/GenBank/DDBJ whole genome shotgun (WGS) entry which is preliminary data.</text>
</comment>
<sequence length="79" mass="8887">MLSFATITRTARAAARPARAATPKARQTRLDEELLGLLVTTWAVRTGRTPPRRPPHQLTAEELMDFWADDETATDRNAR</sequence>
<name>A0ABV9CLH1_9ACTN</name>
<dbReference type="RefSeq" id="WP_380843800.1">
    <property type="nucleotide sequence ID" value="NZ_JBHSFP010000018.1"/>
</dbReference>
<keyword evidence="3" id="KW-1185">Reference proteome</keyword>
<reference evidence="3" key="1">
    <citation type="journal article" date="2019" name="Int. J. Syst. Evol. Microbiol.">
        <title>The Global Catalogue of Microorganisms (GCM) 10K type strain sequencing project: providing services to taxonomists for standard genome sequencing and annotation.</title>
        <authorList>
            <consortium name="The Broad Institute Genomics Platform"/>
            <consortium name="The Broad Institute Genome Sequencing Center for Infectious Disease"/>
            <person name="Wu L."/>
            <person name="Ma J."/>
        </authorList>
    </citation>
    <scope>NUCLEOTIDE SEQUENCE [LARGE SCALE GENOMIC DNA]</scope>
    <source>
        <strain evidence="3">CGMCC 4.7132</strain>
    </source>
</reference>
<feature type="compositionally biased region" description="Low complexity" evidence="1">
    <location>
        <begin position="1"/>
        <end position="25"/>
    </location>
</feature>
<protein>
    <submittedName>
        <fullName evidence="2">Uncharacterized protein</fullName>
    </submittedName>
</protein>
<dbReference type="EMBL" id="JBHSFP010000018">
    <property type="protein sequence ID" value="MFC4533908.1"/>
    <property type="molecule type" value="Genomic_DNA"/>
</dbReference>
<accession>A0ABV9CLH1</accession>
<gene>
    <name evidence="2" type="ORF">ACFO60_24360</name>
</gene>